<dbReference type="InterPro" id="IPR050832">
    <property type="entry name" value="Bact_Acetyltransf"/>
</dbReference>
<dbReference type="EMBL" id="JBHSNM010000008">
    <property type="protein sequence ID" value="MFC5571443.1"/>
    <property type="molecule type" value="Genomic_DNA"/>
</dbReference>
<feature type="domain" description="N-acetyltransferase" evidence="3">
    <location>
        <begin position="12"/>
        <end position="153"/>
    </location>
</feature>
<reference evidence="5" key="1">
    <citation type="journal article" date="2019" name="Int. J. Syst. Evol. Microbiol.">
        <title>The Global Catalogue of Microorganisms (GCM) 10K type strain sequencing project: providing services to taxonomists for standard genome sequencing and annotation.</title>
        <authorList>
            <consortium name="The Broad Institute Genomics Platform"/>
            <consortium name="The Broad Institute Genome Sequencing Center for Infectious Disease"/>
            <person name="Wu L."/>
            <person name="Ma J."/>
        </authorList>
    </citation>
    <scope>NUCLEOTIDE SEQUENCE [LARGE SCALE GENOMIC DNA]</scope>
    <source>
        <strain evidence="5">KACC 11407</strain>
    </source>
</reference>
<dbReference type="InterPro" id="IPR000182">
    <property type="entry name" value="GNAT_dom"/>
</dbReference>
<proteinExistence type="predicted"/>
<protein>
    <submittedName>
        <fullName evidence="4">GNAT family N-acetyltransferase</fullName>
        <ecNumber evidence="4">2.3.-.-</ecNumber>
    </submittedName>
</protein>
<evidence type="ECO:0000259" key="3">
    <source>
        <dbReference type="PROSITE" id="PS51186"/>
    </source>
</evidence>
<organism evidence="4 5">
    <name type="scientific">Lysobacter yangpyeongensis</name>
    <dbReference type="NCBI Taxonomy" id="346182"/>
    <lineage>
        <taxon>Bacteria</taxon>
        <taxon>Pseudomonadati</taxon>
        <taxon>Pseudomonadota</taxon>
        <taxon>Gammaproteobacteria</taxon>
        <taxon>Lysobacterales</taxon>
        <taxon>Lysobacteraceae</taxon>
        <taxon>Lysobacter</taxon>
    </lineage>
</organism>
<dbReference type="CDD" id="cd04301">
    <property type="entry name" value="NAT_SF"/>
    <property type="match status" value="1"/>
</dbReference>
<dbReference type="Proteomes" id="UP001596036">
    <property type="component" value="Unassembled WGS sequence"/>
</dbReference>
<dbReference type="PROSITE" id="PS51186">
    <property type="entry name" value="GNAT"/>
    <property type="match status" value="1"/>
</dbReference>
<sequence>MGRLAGSASATVRIRPAQIGDANDVAGLLDELGYPCTRDEAVERISRVLHDPRLFLVVAEIEGAVCGLMSLDIRYSFARGAELARITALVVANRCSRQGIGRALLREAESIARQARAARIEVTSNPRREVAHAFYLGCGYSTGSRHFIKLLGD</sequence>
<dbReference type="PANTHER" id="PTHR43877">
    <property type="entry name" value="AMINOALKYLPHOSPHONATE N-ACETYLTRANSFERASE-RELATED-RELATED"/>
    <property type="match status" value="1"/>
</dbReference>
<evidence type="ECO:0000256" key="2">
    <source>
        <dbReference type="ARBA" id="ARBA00023315"/>
    </source>
</evidence>
<dbReference type="PANTHER" id="PTHR43877:SF2">
    <property type="entry name" value="AMINOALKYLPHOSPHONATE N-ACETYLTRANSFERASE-RELATED"/>
    <property type="match status" value="1"/>
</dbReference>
<dbReference type="InterPro" id="IPR016181">
    <property type="entry name" value="Acyl_CoA_acyltransferase"/>
</dbReference>
<dbReference type="EC" id="2.3.-.-" evidence="4"/>
<dbReference type="Pfam" id="PF00583">
    <property type="entry name" value="Acetyltransf_1"/>
    <property type="match status" value="1"/>
</dbReference>
<dbReference type="GO" id="GO:0016746">
    <property type="term" value="F:acyltransferase activity"/>
    <property type="evidence" value="ECO:0007669"/>
    <property type="project" value="UniProtKB-KW"/>
</dbReference>
<keyword evidence="5" id="KW-1185">Reference proteome</keyword>
<gene>
    <name evidence="4" type="ORF">ACFPN1_15385</name>
</gene>
<keyword evidence="2 4" id="KW-0012">Acyltransferase</keyword>
<evidence type="ECO:0000313" key="4">
    <source>
        <dbReference type="EMBL" id="MFC5571443.1"/>
    </source>
</evidence>
<dbReference type="SUPFAM" id="SSF55729">
    <property type="entry name" value="Acyl-CoA N-acyltransferases (Nat)"/>
    <property type="match status" value="1"/>
</dbReference>
<comment type="caution">
    <text evidence="4">The sequence shown here is derived from an EMBL/GenBank/DDBJ whole genome shotgun (WGS) entry which is preliminary data.</text>
</comment>
<evidence type="ECO:0000313" key="5">
    <source>
        <dbReference type="Proteomes" id="UP001596036"/>
    </source>
</evidence>
<accession>A0ABW0SQP8</accession>
<keyword evidence="1 4" id="KW-0808">Transferase</keyword>
<name>A0ABW0SQP8_9GAMM</name>
<dbReference type="RefSeq" id="WP_386756072.1">
    <property type="nucleotide sequence ID" value="NZ_JBHSNM010000008.1"/>
</dbReference>
<dbReference type="Gene3D" id="3.40.630.30">
    <property type="match status" value="1"/>
</dbReference>
<evidence type="ECO:0000256" key="1">
    <source>
        <dbReference type="ARBA" id="ARBA00022679"/>
    </source>
</evidence>